<keyword evidence="3" id="KW-1185">Reference proteome</keyword>
<evidence type="ECO:0000313" key="3">
    <source>
        <dbReference type="Proteomes" id="UP000324222"/>
    </source>
</evidence>
<dbReference type="AlphaFoldDB" id="A0A5B7F1R3"/>
<proteinExistence type="predicted"/>
<keyword evidence="1" id="KW-0812">Transmembrane</keyword>
<feature type="transmembrane region" description="Helical" evidence="1">
    <location>
        <begin position="56"/>
        <end position="74"/>
    </location>
</feature>
<reference evidence="2 3" key="1">
    <citation type="submission" date="2019-05" db="EMBL/GenBank/DDBJ databases">
        <title>Another draft genome of Portunus trituberculatus and its Hox gene families provides insights of decapod evolution.</title>
        <authorList>
            <person name="Jeong J.-H."/>
            <person name="Song I."/>
            <person name="Kim S."/>
            <person name="Choi T."/>
            <person name="Kim D."/>
            <person name="Ryu S."/>
            <person name="Kim W."/>
        </authorList>
    </citation>
    <scope>NUCLEOTIDE SEQUENCE [LARGE SCALE GENOMIC DNA]</scope>
    <source>
        <tissue evidence="2">Muscle</tissue>
    </source>
</reference>
<comment type="caution">
    <text evidence="2">The sequence shown here is derived from an EMBL/GenBank/DDBJ whole genome shotgun (WGS) entry which is preliminary data.</text>
</comment>
<evidence type="ECO:0000256" key="1">
    <source>
        <dbReference type="SAM" id="Phobius"/>
    </source>
</evidence>
<accession>A0A5B7F1R3</accession>
<dbReference type="Proteomes" id="UP000324222">
    <property type="component" value="Unassembled WGS sequence"/>
</dbReference>
<sequence length="151" mass="16164">MQRFYIPLLISRHYEELESFLQVLLLPCVHLSSPQAPASAGRAYHLRASCRILRHLDVLLLSVVLPFIGANNYSQSQAALHHCFSTTTNSASTGASAAAVAATTVVLAALAVAVAAYRGFLCLTAAGDRIGDLRVADGILTVSHHNLKERV</sequence>
<organism evidence="2 3">
    <name type="scientific">Portunus trituberculatus</name>
    <name type="common">Swimming crab</name>
    <name type="synonym">Neptunus trituberculatus</name>
    <dbReference type="NCBI Taxonomy" id="210409"/>
    <lineage>
        <taxon>Eukaryota</taxon>
        <taxon>Metazoa</taxon>
        <taxon>Ecdysozoa</taxon>
        <taxon>Arthropoda</taxon>
        <taxon>Crustacea</taxon>
        <taxon>Multicrustacea</taxon>
        <taxon>Malacostraca</taxon>
        <taxon>Eumalacostraca</taxon>
        <taxon>Eucarida</taxon>
        <taxon>Decapoda</taxon>
        <taxon>Pleocyemata</taxon>
        <taxon>Brachyura</taxon>
        <taxon>Eubrachyura</taxon>
        <taxon>Portunoidea</taxon>
        <taxon>Portunidae</taxon>
        <taxon>Portuninae</taxon>
        <taxon>Portunus</taxon>
    </lineage>
</organism>
<dbReference type="EMBL" id="VSRR010005000">
    <property type="protein sequence ID" value="MPC41300.1"/>
    <property type="molecule type" value="Genomic_DNA"/>
</dbReference>
<keyword evidence="1" id="KW-0472">Membrane</keyword>
<keyword evidence="1" id="KW-1133">Transmembrane helix</keyword>
<feature type="transmembrane region" description="Helical" evidence="1">
    <location>
        <begin position="94"/>
        <end position="117"/>
    </location>
</feature>
<evidence type="ECO:0000313" key="2">
    <source>
        <dbReference type="EMBL" id="MPC41300.1"/>
    </source>
</evidence>
<name>A0A5B7F1R3_PORTR</name>
<protein>
    <submittedName>
        <fullName evidence="2">Uncharacterized protein</fullName>
    </submittedName>
</protein>
<gene>
    <name evidence="2" type="ORF">E2C01_034888</name>
</gene>